<feature type="compositionally biased region" description="Basic residues" evidence="11">
    <location>
        <begin position="239"/>
        <end position="257"/>
    </location>
</feature>
<dbReference type="GO" id="GO:0000428">
    <property type="term" value="C:DNA-directed RNA polymerase complex"/>
    <property type="evidence" value="ECO:0007669"/>
    <property type="project" value="UniProtKB-KW"/>
</dbReference>
<proteinExistence type="inferred from homology"/>
<evidence type="ECO:0000259" key="12">
    <source>
        <dbReference type="SMART" id="SM00662"/>
    </source>
</evidence>
<comment type="similarity">
    <text evidence="1">Belongs to the RNA polymerase alpha chain family.</text>
</comment>
<keyword evidence="5" id="KW-0808">Transferase</keyword>
<dbReference type="GO" id="GO:0003899">
    <property type="term" value="F:DNA-directed RNA polymerase activity"/>
    <property type="evidence" value="ECO:0007669"/>
    <property type="project" value="UniProtKB-EC"/>
</dbReference>
<dbReference type="GO" id="GO:0003677">
    <property type="term" value="F:DNA binding"/>
    <property type="evidence" value="ECO:0007669"/>
    <property type="project" value="InterPro"/>
</dbReference>
<dbReference type="Gene3D" id="2.170.120.12">
    <property type="entry name" value="DNA-directed RNA polymerase, insert domain"/>
    <property type="match status" value="1"/>
</dbReference>
<dbReference type="InterPro" id="IPR036603">
    <property type="entry name" value="RBP11-like"/>
</dbReference>
<evidence type="ECO:0000256" key="1">
    <source>
        <dbReference type="ARBA" id="ARBA00007123"/>
    </source>
</evidence>
<dbReference type="SUPFAM" id="SSF56553">
    <property type="entry name" value="Insert subdomain of RNA polymerase alpha subunit"/>
    <property type="match status" value="1"/>
</dbReference>
<keyword evidence="6" id="KW-0548">Nucleotidyltransferase</keyword>
<dbReference type="InterPro" id="IPR011773">
    <property type="entry name" value="DNA-dir_RpoA"/>
</dbReference>
<dbReference type="GO" id="GO:0006351">
    <property type="term" value="P:DNA-templated transcription"/>
    <property type="evidence" value="ECO:0007669"/>
    <property type="project" value="InterPro"/>
</dbReference>
<sequence>MIPLFSKPKIISEKDNQAVFEIESLYPGYGVTVGNSLRRVLISSLPGAAVAKMKIKGVSHEFSTVPGVLEDVIQIMLNLKKLRFKIFSEEPQKAILKIKGEKEVKGKDFSLPSQLELINKDEHLASLTAKSADLEIEIEVEKGIGYLPREKRKRGKLAIGEILVDAIFTPVRKVGYQVENMRVGERTDFDKLRLEVETDGTITPVEAVSRAAQILVDHFSLVSQSLVVEERTKAGTKEKKPRKKKVGAVKKPVKKKPASSAGAPARRKNK</sequence>
<evidence type="ECO:0000256" key="9">
    <source>
        <dbReference type="ARBA" id="ARBA00033070"/>
    </source>
</evidence>
<evidence type="ECO:0000256" key="4">
    <source>
        <dbReference type="ARBA" id="ARBA00022478"/>
    </source>
</evidence>
<dbReference type="SUPFAM" id="SSF55257">
    <property type="entry name" value="RBP11-like subunits of RNA polymerase"/>
    <property type="match status" value="1"/>
</dbReference>
<evidence type="ECO:0000256" key="10">
    <source>
        <dbReference type="ARBA" id="ARBA00048552"/>
    </source>
</evidence>
<comment type="catalytic activity">
    <reaction evidence="10">
        <text>RNA(n) + a ribonucleoside 5'-triphosphate = RNA(n+1) + diphosphate</text>
        <dbReference type="Rhea" id="RHEA:21248"/>
        <dbReference type="Rhea" id="RHEA-COMP:14527"/>
        <dbReference type="Rhea" id="RHEA-COMP:17342"/>
        <dbReference type="ChEBI" id="CHEBI:33019"/>
        <dbReference type="ChEBI" id="CHEBI:61557"/>
        <dbReference type="ChEBI" id="CHEBI:140395"/>
        <dbReference type="EC" id="2.7.7.6"/>
    </reaction>
</comment>
<evidence type="ECO:0000256" key="2">
    <source>
        <dbReference type="ARBA" id="ARBA00012418"/>
    </source>
</evidence>
<dbReference type="FunFam" id="2.170.120.12:FF:000001">
    <property type="entry name" value="DNA-directed RNA polymerase subunit alpha"/>
    <property type="match status" value="1"/>
</dbReference>
<keyword evidence="7" id="KW-0804">Transcription</keyword>
<dbReference type="GO" id="GO:0046983">
    <property type="term" value="F:protein dimerization activity"/>
    <property type="evidence" value="ECO:0007669"/>
    <property type="project" value="InterPro"/>
</dbReference>
<name>A0A1G2QQ96_9BACT</name>
<evidence type="ECO:0000256" key="6">
    <source>
        <dbReference type="ARBA" id="ARBA00022695"/>
    </source>
</evidence>
<reference evidence="13 14" key="1">
    <citation type="journal article" date="2016" name="Nat. Commun.">
        <title>Thousands of microbial genomes shed light on interconnected biogeochemical processes in an aquifer system.</title>
        <authorList>
            <person name="Anantharaman K."/>
            <person name="Brown C.T."/>
            <person name="Hug L.A."/>
            <person name="Sharon I."/>
            <person name="Castelle C.J."/>
            <person name="Probst A.J."/>
            <person name="Thomas B.C."/>
            <person name="Singh A."/>
            <person name="Wilkins M.J."/>
            <person name="Karaoz U."/>
            <person name="Brodie E.L."/>
            <person name="Williams K.H."/>
            <person name="Hubbard S.S."/>
            <person name="Banfield J.F."/>
        </authorList>
    </citation>
    <scope>NUCLEOTIDE SEQUENCE [LARGE SCALE GENOMIC DNA]</scope>
</reference>
<dbReference type="Pfam" id="PF01193">
    <property type="entry name" value="RNA_pol_L"/>
    <property type="match status" value="1"/>
</dbReference>
<evidence type="ECO:0000256" key="11">
    <source>
        <dbReference type="SAM" id="MobiDB-lite"/>
    </source>
</evidence>
<dbReference type="GO" id="GO:0005737">
    <property type="term" value="C:cytoplasm"/>
    <property type="evidence" value="ECO:0007669"/>
    <property type="project" value="UniProtKB-ARBA"/>
</dbReference>
<accession>A0A1G2QQ96</accession>
<dbReference type="InterPro" id="IPR011262">
    <property type="entry name" value="DNA-dir_RNA_pol_insert"/>
</dbReference>
<dbReference type="Gene3D" id="3.30.1360.10">
    <property type="entry name" value="RNA polymerase, RBP11-like subunit"/>
    <property type="match status" value="1"/>
</dbReference>
<dbReference type="Proteomes" id="UP000179245">
    <property type="component" value="Unassembled WGS sequence"/>
</dbReference>
<evidence type="ECO:0000313" key="14">
    <source>
        <dbReference type="Proteomes" id="UP000179245"/>
    </source>
</evidence>
<evidence type="ECO:0000256" key="5">
    <source>
        <dbReference type="ARBA" id="ARBA00022679"/>
    </source>
</evidence>
<feature type="domain" description="DNA-directed RNA polymerase RpoA/D/Rpb3-type" evidence="12">
    <location>
        <begin position="17"/>
        <end position="225"/>
    </location>
</feature>
<dbReference type="NCBIfam" id="NF003519">
    <property type="entry name" value="PRK05182.2-5"/>
    <property type="match status" value="1"/>
</dbReference>
<keyword evidence="4 13" id="KW-0240">DNA-directed RNA polymerase</keyword>
<dbReference type="InterPro" id="IPR036643">
    <property type="entry name" value="RNApol_insert_sf"/>
</dbReference>
<dbReference type="Pfam" id="PF01000">
    <property type="entry name" value="RNA_pol_A_bac"/>
    <property type="match status" value="1"/>
</dbReference>
<comment type="caution">
    <text evidence="13">The sequence shown here is derived from an EMBL/GenBank/DDBJ whole genome shotgun (WGS) entry which is preliminary data.</text>
</comment>
<protein>
    <recommendedName>
        <fullName evidence="3">DNA-directed RNA polymerase subunit alpha</fullName>
        <ecNumber evidence="2">2.7.7.6</ecNumber>
    </recommendedName>
    <alternativeName>
        <fullName evidence="9">RNA polymerase subunit alpha</fullName>
    </alternativeName>
    <alternativeName>
        <fullName evidence="8">Transcriptase subunit alpha</fullName>
    </alternativeName>
</protein>
<organism evidence="13 14">
    <name type="scientific">Candidatus Wildermuthbacteria bacterium GWA2_46_15</name>
    <dbReference type="NCBI Taxonomy" id="1802443"/>
    <lineage>
        <taxon>Bacteria</taxon>
        <taxon>Candidatus Wildermuthiibacteriota</taxon>
    </lineage>
</organism>
<dbReference type="CDD" id="cd06928">
    <property type="entry name" value="RNAP_alpha_NTD"/>
    <property type="match status" value="1"/>
</dbReference>
<dbReference type="InterPro" id="IPR011263">
    <property type="entry name" value="DNA-dir_RNA_pol_RpoA/D/Rpb3"/>
</dbReference>
<dbReference type="STRING" id="1802443.A2117_00310"/>
<dbReference type="NCBIfam" id="TIGR02027">
    <property type="entry name" value="rpoA"/>
    <property type="match status" value="1"/>
</dbReference>
<dbReference type="EC" id="2.7.7.6" evidence="2"/>
<evidence type="ECO:0000256" key="8">
    <source>
        <dbReference type="ARBA" id="ARBA00032524"/>
    </source>
</evidence>
<dbReference type="SMART" id="SM00662">
    <property type="entry name" value="RPOLD"/>
    <property type="match status" value="1"/>
</dbReference>
<gene>
    <name evidence="13" type="ORF">A2117_00310</name>
</gene>
<evidence type="ECO:0000313" key="13">
    <source>
        <dbReference type="EMBL" id="OHA62071.1"/>
    </source>
</evidence>
<evidence type="ECO:0000256" key="7">
    <source>
        <dbReference type="ARBA" id="ARBA00023163"/>
    </source>
</evidence>
<evidence type="ECO:0000256" key="3">
    <source>
        <dbReference type="ARBA" id="ARBA00015972"/>
    </source>
</evidence>
<feature type="region of interest" description="Disordered" evidence="11">
    <location>
        <begin position="230"/>
        <end position="270"/>
    </location>
</feature>
<dbReference type="AlphaFoldDB" id="A0A1G2QQ96"/>
<dbReference type="EMBL" id="MHTO01000021">
    <property type="protein sequence ID" value="OHA62071.1"/>
    <property type="molecule type" value="Genomic_DNA"/>
</dbReference>